<organism evidence="14">
    <name type="scientific">bioreactor metagenome</name>
    <dbReference type="NCBI Taxonomy" id="1076179"/>
    <lineage>
        <taxon>unclassified sequences</taxon>
        <taxon>metagenomes</taxon>
        <taxon>ecological metagenomes</taxon>
    </lineage>
</organism>
<keyword evidence="6" id="KW-0520">NAD</keyword>
<evidence type="ECO:0000256" key="1">
    <source>
        <dbReference type="ARBA" id="ARBA00006642"/>
    </source>
</evidence>
<evidence type="ECO:0000313" key="14">
    <source>
        <dbReference type="EMBL" id="MPM89644.1"/>
    </source>
</evidence>
<evidence type="ECO:0000256" key="5">
    <source>
        <dbReference type="ARBA" id="ARBA00023002"/>
    </source>
</evidence>
<evidence type="ECO:0000256" key="7">
    <source>
        <dbReference type="ARBA" id="ARBA00023154"/>
    </source>
</evidence>
<dbReference type="GO" id="GO:0005829">
    <property type="term" value="C:cytosol"/>
    <property type="evidence" value="ECO:0007669"/>
    <property type="project" value="TreeGrafter"/>
</dbReference>
<keyword evidence="5 14" id="KW-0560">Oxidoreductase</keyword>
<dbReference type="InterPro" id="IPR022663">
    <property type="entry name" value="DapB_C"/>
</dbReference>
<dbReference type="PIRSF" id="PIRSF000161">
    <property type="entry name" value="DHPR"/>
    <property type="match status" value="1"/>
</dbReference>
<dbReference type="EMBL" id="VSSQ01037045">
    <property type="protein sequence ID" value="MPM89644.1"/>
    <property type="molecule type" value="Genomic_DNA"/>
</dbReference>
<dbReference type="CDD" id="cd02274">
    <property type="entry name" value="DHDPR_N"/>
    <property type="match status" value="1"/>
</dbReference>
<evidence type="ECO:0000256" key="4">
    <source>
        <dbReference type="ARBA" id="ARBA00022915"/>
    </source>
</evidence>
<dbReference type="PANTHER" id="PTHR20836:SF0">
    <property type="entry name" value="4-HYDROXY-TETRAHYDRODIPICOLINATE REDUCTASE 1, CHLOROPLASTIC-RELATED"/>
    <property type="match status" value="1"/>
</dbReference>
<dbReference type="EC" id="1.17.1.8" evidence="9"/>
<evidence type="ECO:0000256" key="8">
    <source>
        <dbReference type="ARBA" id="ARBA00037922"/>
    </source>
</evidence>
<dbReference type="GO" id="GO:0009089">
    <property type="term" value="P:lysine biosynthetic process via diaminopimelate"/>
    <property type="evidence" value="ECO:0007669"/>
    <property type="project" value="InterPro"/>
</dbReference>
<gene>
    <name evidence="14" type="primary">dapB_39</name>
    <name evidence="14" type="ORF">SDC9_136756</name>
</gene>
<proteinExistence type="inferred from homology"/>
<feature type="domain" description="Dihydrodipicolinate reductase C-terminal" evidence="13">
    <location>
        <begin position="105"/>
        <end position="238"/>
    </location>
</feature>
<evidence type="ECO:0000256" key="6">
    <source>
        <dbReference type="ARBA" id="ARBA00023027"/>
    </source>
</evidence>
<evidence type="ECO:0000259" key="13">
    <source>
        <dbReference type="Pfam" id="PF05173"/>
    </source>
</evidence>
<comment type="pathway">
    <text evidence="8">Amino-acid biosynthesis; L-lysine biosynthesis via DAP pathway; (S)-tetrahydrodipicolinate from L-aspartate: step 4/4.</text>
</comment>
<comment type="catalytic activity">
    <reaction evidence="11">
        <text>(S)-2,3,4,5-tetrahydrodipicolinate + NAD(+) + H2O = (2S,4S)-4-hydroxy-2,3,4,5-tetrahydrodipicolinate + NADH + H(+)</text>
        <dbReference type="Rhea" id="RHEA:35323"/>
        <dbReference type="ChEBI" id="CHEBI:15377"/>
        <dbReference type="ChEBI" id="CHEBI:15378"/>
        <dbReference type="ChEBI" id="CHEBI:16845"/>
        <dbReference type="ChEBI" id="CHEBI:57540"/>
        <dbReference type="ChEBI" id="CHEBI:57945"/>
        <dbReference type="ChEBI" id="CHEBI:67139"/>
        <dbReference type="EC" id="1.17.1.8"/>
    </reaction>
</comment>
<feature type="domain" description="Dihydrodipicolinate reductase N-terminal" evidence="12">
    <location>
        <begin position="3"/>
        <end position="102"/>
    </location>
</feature>
<dbReference type="SUPFAM" id="SSF51735">
    <property type="entry name" value="NAD(P)-binding Rossmann-fold domains"/>
    <property type="match status" value="1"/>
</dbReference>
<keyword evidence="2" id="KW-0028">Amino-acid biosynthesis</keyword>
<dbReference type="HAMAP" id="MF_00102">
    <property type="entry name" value="DapB"/>
    <property type="match status" value="1"/>
</dbReference>
<dbReference type="Pfam" id="PF01113">
    <property type="entry name" value="DapB_N"/>
    <property type="match status" value="1"/>
</dbReference>
<evidence type="ECO:0000256" key="9">
    <source>
        <dbReference type="ARBA" id="ARBA00038983"/>
    </source>
</evidence>
<sequence>MSMKIAIVGYGSMGKEIETVAQLNNIKITNIFDIDNPIADNSYDFDVAIDFSTPQSVINNVKLLAKLKKNIVIGTTSWYENSEEVKNICLENEIGCIWSSNFSIGMQIFFRILTETTKLCDNFNLYDMFISDIHHSNKIDSPSGTAVKLANIIIQNSKQKQKILTEQINRKINSDELHVSAIRGGSITGTHTVYFDSNADTIELTHRAKNRRGFAEGAIIAANWIYNKKGFYCFENVLF</sequence>
<evidence type="ECO:0000259" key="12">
    <source>
        <dbReference type="Pfam" id="PF01113"/>
    </source>
</evidence>
<dbReference type="GO" id="GO:0008839">
    <property type="term" value="F:4-hydroxy-tetrahydrodipicolinate reductase"/>
    <property type="evidence" value="ECO:0007669"/>
    <property type="project" value="UniProtKB-EC"/>
</dbReference>
<dbReference type="Gene3D" id="3.40.50.720">
    <property type="entry name" value="NAD(P)-binding Rossmann-like Domain"/>
    <property type="match status" value="1"/>
</dbReference>
<dbReference type="GO" id="GO:0019877">
    <property type="term" value="P:diaminopimelate biosynthetic process"/>
    <property type="evidence" value="ECO:0007669"/>
    <property type="project" value="UniProtKB-KW"/>
</dbReference>
<evidence type="ECO:0000256" key="3">
    <source>
        <dbReference type="ARBA" id="ARBA00022857"/>
    </source>
</evidence>
<comment type="similarity">
    <text evidence="1">Belongs to the DapB family.</text>
</comment>
<keyword evidence="4" id="KW-0220">Diaminopimelate biosynthesis</keyword>
<dbReference type="InterPro" id="IPR023940">
    <property type="entry name" value="DHDPR_bac"/>
</dbReference>
<dbReference type="SUPFAM" id="SSF55347">
    <property type="entry name" value="Glyceraldehyde-3-phosphate dehydrogenase-like, C-terminal domain"/>
    <property type="match status" value="1"/>
</dbReference>
<dbReference type="PANTHER" id="PTHR20836">
    <property type="entry name" value="DIHYDRODIPICOLINATE REDUCTASE"/>
    <property type="match status" value="1"/>
</dbReference>
<reference evidence="14" key="1">
    <citation type="submission" date="2019-08" db="EMBL/GenBank/DDBJ databases">
        <authorList>
            <person name="Kucharzyk K."/>
            <person name="Murdoch R.W."/>
            <person name="Higgins S."/>
            <person name="Loffler F."/>
        </authorList>
    </citation>
    <scope>NUCLEOTIDE SEQUENCE</scope>
</reference>
<dbReference type="InterPro" id="IPR036291">
    <property type="entry name" value="NAD(P)-bd_dom_sf"/>
</dbReference>
<keyword evidence="7" id="KW-0457">Lysine biosynthesis</keyword>
<dbReference type="AlphaFoldDB" id="A0A645DJL2"/>
<dbReference type="Pfam" id="PF05173">
    <property type="entry name" value="DapB_C"/>
    <property type="match status" value="1"/>
</dbReference>
<evidence type="ECO:0000256" key="10">
    <source>
        <dbReference type="ARBA" id="ARBA00049080"/>
    </source>
</evidence>
<accession>A0A645DJL2</accession>
<protein>
    <recommendedName>
        <fullName evidence="9">4-hydroxy-tetrahydrodipicolinate reductase</fullName>
        <ecNumber evidence="9">1.17.1.8</ecNumber>
    </recommendedName>
</protein>
<name>A0A645DJL2_9ZZZZ</name>
<keyword evidence="3" id="KW-0521">NADP</keyword>
<dbReference type="InterPro" id="IPR000846">
    <property type="entry name" value="DapB_N"/>
</dbReference>
<comment type="catalytic activity">
    <reaction evidence="10">
        <text>(S)-2,3,4,5-tetrahydrodipicolinate + NADP(+) + H2O = (2S,4S)-4-hydroxy-2,3,4,5-tetrahydrodipicolinate + NADPH + H(+)</text>
        <dbReference type="Rhea" id="RHEA:35331"/>
        <dbReference type="ChEBI" id="CHEBI:15377"/>
        <dbReference type="ChEBI" id="CHEBI:15378"/>
        <dbReference type="ChEBI" id="CHEBI:16845"/>
        <dbReference type="ChEBI" id="CHEBI:57783"/>
        <dbReference type="ChEBI" id="CHEBI:58349"/>
        <dbReference type="ChEBI" id="CHEBI:67139"/>
        <dbReference type="EC" id="1.17.1.8"/>
    </reaction>
</comment>
<evidence type="ECO:0000256" key="2">
    <source>
        <dbReference type="ARBA" id="ARBA00022605"/>
    </source>
</evidence>
<dbReference type="NCBIfam" id="TIGR00036">
    <property type="entry name" value="dapB"/>
    <property type="match status" value="1"/>
</dbReference>
<evidence type="ECO:0000256" key="11">
    <source>
        <dbReference type="ARBA" id="ARBA00049396"/>
    </source>
</evidence>
<dbReference type="Gene3D" id="3.30.360.10">
    <property type="entry name" value="Dihydrodipicolinate Reductase, domain 2"/>
    <property type="match status" value="1"/>
</dbReference>
<comment type="caution">
    <text evidence="14">The sequence shown here is derived from an EMBL/GenBank/DDBJ whole genome shotgun (WGS) entry which is preliminary data.</text>
</comment>